<keyword evidence="1" id="KW-0472">Membrane</keyword>
<name>A0A060NMX4_9BURK</name>
<feature type="transmembrane region" description="Helical" evidence="1">
    <location>
        <begin position="163"/>
        <end position="181"/>
    </location>
</feature>
<dbReference type="Proteomes" id="UP000066014">
    <property type="component" value="Chromosome"/>
</dbReference>
<sequence length="222" mass="23194">MIDNGKGLSGTYDLIISPDGTLLAEGGNVRGCSAGVVKTALSLFLLRALPFERFAFPRWQALAGISLIGLLVGLDPALRAGTPEMPGMPGMPGMPLALALVSMLLSVWVAFLIIHAVLRWWLRRGARWDGQGDLFNLMAASWLVSNVLGAVLVAVGVPYLLTLPLWLYAVWVGANALSGAIPKASLGYCIGGIALSLLPAMLATGLIGAAIFLLFAPGAMAQ</sequence>
<dbReference type="EMBL" id="AP014569">
    <property type="protein sequence ID" value="BAO83876.1"/>
    <property type="molecule type" value="Genomic_DNA"/>
</dbReference>
<evidence type="ECO:0000313" key="2">
    <source>
        <dbReference type="EMBL" id="BAO83876.1"/>
    </source>
</evidence>
<keyword evidence="1" id="KW-1133">Transmembrane helix</keyword>
<reference evidence="2 3" key="1">
    <citation type="journal article" date="2014" name="Nat. Commun.">
        <title>Physiological and genomic features of highly alkaliphilic hydrogen-utilizing Betaproteobacteria from a continental serpentinizing site.</title>
        <authorList>
            <person name="Suzuki S."/>
            <person name="Kuenen J.G."/>
            <person name="Schipper K."/>
            <person name="van der Velde S."/>
            <person name="Ishii S."/>
            <person name="Wu A."/>
            <person name="Sorokin D.Y."/>
            <person name="Tenney A."/>
            <person name="Meng X.Y."/>
            <person name="Morrill P.L."/>
            <person name="Kamagata Y."/>
            <person name="Muyzer G."/>
            <person name="Nealson K.H."/>
        </authorList>
    </citation>
    <scope>NUCLEOTIDE SEQUENCE [LARGE SCALE GENOMIC DNA]</scope>
    <source>
        <strain evidence="2 3">B1</strain>
    </source>
</reference>
<organism evidence="2 3">
    <name type="scientific">Serpentinimonas maccroryi</name>
    <dbReference type="NCBI Taxonomy" id="1458426"/>
    <lineage>
        <taxon>Bacteria</taxon>
        <taxon>Pseudomonadati</taxon>
        <taxon>Pseudomonadota</taxon>
        <taxon>Betaproteobacteria</taxon>
        <taxon>Burkholderiales</taxon>
        <taxon>Comamonadaceae</taxon>
        <taxon>Serpentinimonas</taxon>
    </lineage>
</organism>
<evidence type="ECO:0000256" key="1">
    <source>
        <dbReference type="SAM" id="Phobius"/>
    </source>
</evidence>
<dbReference type="STRING" id="1458426.SMCB_1648"/>
<proteinExistence type="predicted"/>
<keyword evidence="3" id="KW-1185">Reference proteome</keyword>
<feature type="transmembrane region" description="Helical" evidence="1">
    <location>
        <begin position="193"/>
        <end position="216"/>
    </location>
</feature>
<gene>
    <name evidence="2" type="ORF">SMCB_1648</name>
</gene>
<feature type="transmembrane region" description="Helical" evidence="1">
    <location>
        <begin position="98"/>
        <end position="122"/>
    </location>
</feature>
<dbReference type="HOGENOM" id="CLU_108400_0_0_4"/>
<accession>A0A060NMX4</accession>
<protein>
    <submittedName>
        <fullName evidence="2">Signal recognition particle GTPase</fullName>
    </submittedName>
</protein>
<evidence type="ECO:0000313" key="3">
    <source>
        <dbReference type="Proteomes" id="UP000066014"/>
    </source>
</evidence>
<keyword evidence="1" id="KW-0812">Transmembrane</keyword>
<dbReference type="AlphaFoldDB" id="A0A060NMX4"/>
<dbReference type="KEGG" id="cbab:SMCB_1648"/>
<feature type="transmembrane region" description="Helical" evidence="1">
    <location>
        <begin position="134"/>
        <end position="157"/>
    </location>
</feature>
<feature type="transmembrane region" description="Helical" evidence="1">
    <location>
        <begin position="61"/>
        <end position="78"/>
    </location>
</feature>